<evidence type="ECO:0000313" key="2">
    <source>
        <dbReference type="Proteomes" id="UP000095094"/>
    </source>
</evidence>
<accession>A0A1E5GJS8</accession>
<dbReference type="PANTHER" id="PTHR30121:SF6">
    <property type="entry name" value="SLR6007 PROTEIN"/>
    <property type="match status" value="1"/>
</dbReference>
<gene>
    <name evidence="1" type="ORF">BCR25_05575</name>
</gene>
<evidence type="ECO:0008006" key="3">
    <source>
        <dbReference type="Google" id="ProtNLM"/>
    </source>
</evidence>
<proteinExistence type="predicted"/>
<dbReference type="InterPro" id="IPR051162">
    <property type="entry name" value="T4SS_component"/>
</dbReference>
<dbReference type="InterPro" id="IPR027417">
    <property type="entry name" value="P-loop_NTPase"/>
</dbReference>
<dbReference type="Gene3D" id="3.40.50.300">
    <property type="entry name" value="P-loop containing nucleotide triphosphate hydrolases"/>
    <property type="match status" value="2"/>
</dbReference>
<dbReference type="AlphaFoldDB" id="A0A1E5GJS8"/>
<dbReference type="Proteomes" id="UP000095094">
    <property type="component" value="Unassembled WGS sequence"/>
</dbReference>
<dbReference type="InterPro" id="IPR016628">
    <property type="entry name" value="ATPase_SAG2001_prd"/>
</dbReference>
<organism evidence="1 2">
    <name type="scientific">Enterococcus termitis</name>
    <dbReference type="NCBI Taxonomy" id="332950"/>
    <lineage>
        <taxon>Bacteria</taxon>
        <taxon>Bacillati</taxon>
        <taxon>Bacillota</taxon>
        <taxon>Bacilli</taxon>
        <taxon>Lactobacillales</taxon>
        <taxon>Enterococcaceae</taxon>
        <taxon>Enterococcus</taxon>
    </lineage>
</organism>
<dbReference type="EMBL" id="MIJY01000023">
    <property type="protein sequence ID" value="OEG12958.1"/>
    <property type="molecule type" value="Genomic_DNA"/>
</dbReference>
<evidence type="ECO:0000313" key="1">
    <source>
        <dbReference type="EMBL" id="OEG12958.1"/>
    </source>
</evidence>
<dbReference type="PANTHER" id="PTHR30121">
    <property type="entry name" value="UNCHARACTERIZED PROTEIN YJGR-RELATED"/>
    <property type="match status" value="1"/>
</dbReference>
<sequence length="825" mass="94109">MNLPNLVPKFPLKYLEENLVFNHDGTVYAYYEFTPYSYGFVGQDKAFQIKNNLARMIKQVKKGRFRLYKCSAEEPISHAIERSKNEVKSKGELKELAFQHLDGVEDILINMNGEYDVSTRYFIGFELSLDEEKLGKSRFLDDVVSGIEDFFHRSNALLFDEFEKIPNKDIERYQRLERLLYNRITRHFHLRKTEPSDIEYIVAHLNGKRNHSIQETETFMQSFKDEKDTYAFKYDTLKMASPTIIEHDQYLEIVHKDRTEFVSYPALSHVTGDLVFPFGSEFLYYEQSTFDFPTDVSIDVEVLENKPALTKIRNKKMDLKDIDESGLESGHDVANNVLEARQMASELEAELENTKDCMYKISLVVRVSADSHEELLKRESDVQSFYDDYKMRLEVPSGDQLFLHYECFPSGKRTIEDYVQYVEAEFLASIGFGATQKLGDEYGIPLGFNVDTGKPVYIRPWLAAQGVKGSNTNALAKALIGSLGGGKSLTENLLTFWSVLFGALGFLIDPKGERTNWKDDLPYFSKHLKTVNITNSEENIGLLDPFSIMSDSKDQEALALDILTYITGVSVRDEERFPCLQTAVEAVTRYDKKGLLFVIDELRGQNAPVATKLANHIESFKKLSIAGLLFGNGDNQKGLDMTAPLNIALVQDLTLPDKDTLPEDYNTNEILSVSIMMILATYSLDFIKLNRSIFKALGLDESWAWLNVAQGKILGNKLVRAGRSMNAGIDFSTQNTDDLGDEKMKNNIGMKFIFRSNDRDEIEKALAFCNLESTEENIARVMGLQNGECLFVDIHGNVGVVYVYYWFEDLFNAFDTRPPMEENEV</sequence>
<dbReference type="PIRSF" id="PIRSF015040">
    <property type="entry name" value="ATPase_SAG2001_prd"/>
    <property type="match status" value="1"/>
</dbReference>
<dbReference type="Pfam" id="PF12846">
    <property type="entry name" value="AAA_10"/>
    <property type="match status" value="1"/>
</dbReference>
<dbReference type="SUPFAM" id="SSF52540">
    <property type="entry name" value="P-loop containing nucleoside triphosphate hydrolases"/>
    <property type="match status" value="1"/>
</dbReference>
<comment type="caution">
    <text evidence="1">The sequence shown here is derived from an EMBL/GenBank/DDBJ whole genome shotgun (WGS) entry which is preliminary data.</text>
</comment>
<keyword evidence="2" id="KW-1185">Reference proteome</keyword>
<dbReference type="RefSeq" id="WP_069663658.1">
    <property type="nucleotide sequence ID" value="NZ_JBHUJJ010000001.1"/>
</dbReference>
<reference evidence="2" key="1">
    <citation type="submission" date="2016-09" db="EMBL/GenBank/DDBJ databases">
        <authorList>
            <person name="Gulvik C.A."/>
        </authorList>
    </citation>
    <scope>NUCLEOTIDE SEQUENCE [LARGE SCALE GENOMIC DNA]</scope>
    <source>
        <strain evidence="2">LMG 8895</strain>
    </source>
</reference>
<dbReference type="OrthoDB" id="1647424at2"/>
<name>A0A1E5GJS8_9ENTE</name>
<protein>
    <recommendedName>
        <fullName evidence="3">ATP/GTP-binding protein</fullName>
    </recommendedName>
</protein>